<dbReference type="Proteomes" id="UP001346149">
    <property type="component" value="Unassembled WGS sequence"/>
</dbReference>
<reference evidence="11 12" key="1">
    <citation type="journal article" date="2023" name="Hortic Res">
        <title>Pangenome of water caltrop reveals structural variations and asymmetric subgenome divergence after allopolyploidization.</title>
        <authorList>
            <person name="Zhang X."/>
            <person name="Chen Y."/>
            <person name="Wang L."/>
            <person name="Yuan Y."/>
            <person name="Fang M."/>
            <person name="Shi L."/>
            <person name="Lu R."/>
            <person name="Comes H.P."/>
            <person name="Ma Y."/>
            <person name="Chen Y."/>
            <person name="Huang G."/>
            <person name="Zhou Y."/>
            <person name="Zheng Z."/>
            <person name="Qiu Y."/>
        </authorList>
    </citation>
    <scope>NUCLEOTIDE SEQUENCE [LARGE SCALE GENOMIC DNA]</scope>
    <source>
        <strain evidence="11">F231</strain>
    </source>
</reference>
<dbReference type="GO" id="GO:0005975">
    <property type="term" value="P:carbohydrate metabolic process"/>
    <property type="evidence" value="ECO:0007669"/>
    <property type="project" value="InterPro"/>
</dbReference>
<evidence type="ECO:0000256" key="5">
    <source>
        <dbReference type="ARBA" id="ARBA00022801"/>
    </source>
</evidence>
<gene>
    <name evidence="11" type="ORF">SAY86_002478</name>
</gene>
<evidence type="ECO:0000256" key="2">
    <source>
        <dbReference type="ARBA" id="ARBA00008773"/>
    </source>
</evidence>
<dbReference type="EC" id="3.2.1.39" evidence="3"/>
<proteinExistence type="inferred from homology"/>
<dbReference type="FunFam" id="3.20.20.80:FF:000008">
    <property type="entry name" value="Glucan endo-1,3-beta-glucosidase 5"/>
    <property type="match status" value="1"/>
</dbReference>
<dbReference type="Gene3D" id="3.20.20.80">
    <property type="entry name" value="Glycosidases"/>
    <property type="match status" value="1"/>
</dbReference>
<comment type="caution">
    <text evidence="11">The sequence shown here is derived from an EMBL/GenBank/DDBJ whole genome shotgun (WGS) entry which is preliminary data.</text>
</comment>
<keyword evidence="6" id="KW-1015">Disulfide bond</keyword>
<evidence type="ECO:0000256" key="8">
    <source>
        <dbReference type="RuleBase" id="RU004335"/>
    </source>
</evidence>
<dbReference type="Pfam" id="PF07983">
    <property type="entry name" value="X8"/>
    <property type="match status" value="1"/>
</dbReference>
<feature type="domain" description="X8" evidence="10">
    <location>
        <begin position="370"/>
        <end position="452"/>
    </location>
</feature>
<dbReference type="Pfam" id="PF00332">
    <property type="entry name" value="Glyco_hydro_17"/>
    <property type="match status" value="1"/>
</dbReference>
<dbReference type="InterPro" id="IPR017853">
    <property type="entry name" value="GH"/>
</dbReference>
<sequence length="485" mass="53118">MVPPPTARPLTMIVLVLLLASMGSRATAIGVNWGTSSSHPLPPAIVLQLLKSNRISKVRLLDADPALLGALSGSDVDVTVGIPNAMLRSFNSSIKAAESWVHDNVTRYFSGGRGVRIEYVAVGDESFLLGHDDQFYPFVVGAATNIQAALTKANLGSKVKVVVPCSADSFESESSLPSKGHFRIEVNSTMVQILKLLSEHRSPFFVTISPYQSLLQSKNTTLNFALFKETAQSRKDGQRKYKNSFDLSYDTLVTALYSSGFPNMEIVISQIGWPTDGAAYATSILAEEFMKGLLDHLHSKSGTPLRPQNPPIETYLFSLLDEDQRNISSGNFERHWGLFTFDGQAKYQVYMGQTSKKLTNAQGVEYLPSRWCVVNNNKDMSNATAEALDACSVADCTQLSPNGSCFNLSWPANLSYAFNSFYQQHDQRADSCSFGGVGLITTVDPSTVNCLFTIGLQTSHSDSFAWGFSTQLMNFLLTYILVLLK</sequence>
<dbReference type="GO" id="GO:0042973">
    <property type="term" value="F:glucan endo-1,3-beta-D-glucosidase activity"/>
    <property type="evidence" value="ECO:0007669"/>
    <property type="project" value="UniProtKB-EC"/>
</dbReference>
<name>A0AAN7LKB1_TRANT</name>
<dbReference type="Gene3D" id="1.20.58.1040">
    <property type="match status" value="1"/>
</dbReference>
<accession>A0AAN7LKB1</accession>
<dbReference type="EMBL" id="JAXQNO010000013">
    <property type="protein sequence ID" value="KAK4785789.1"/>
    <property type="molecule type" value="Genomic_DNA"/>
</dbReference>
<evidence type="ECO:0000313" key="11">
    <source>
        <dbReference type="EMBL" id="KAK4785789.1"/>
    </source>
</evidence>
<keyword evidence="12" id="KW-1185">Reference proteome</keyword>
<evidence type="ECO:0000256" key="9">
    <source>
        <dbReference type="SAM" id="SignalP"/>
    </source>
</evidence>
<dbReference type="InterPro" id="IPR000490">
    <property type="entry name" value="Glyco_hydro_17"/>
</dbReference>
<dbReference type="AlphaFoldDB" id="A0AAN7LKB1"/>
<evidence type="ECO:0000256" key="6">
    <source>
        <dbReference type="ARBA" id="ARBA00023157"/>
    </source>
</evidence>
<dbReference type="InterPro" id="IPR044965">
    <property type="entry name" value="Glyco_hydro_17_plant"/>
</dbReference>
<dbReference type="PANTHER" id="PTHR32227">
    <property type="entry name" value="GLUCAN ENDO-1,3-BETA-GLUCOSIDASE BG1-RELATED-RELATED"/>
    <property type="match status" value="1"/>
</dbReference>
<evidence type="ECO:0000256" key="3">
    <source>
        <dbReference type="ARBA" id="ARBA00012780"/>
    </source>
</evidence>
<dbReference type="SMART" id="SM00768">
    <property type="entry name" value="X8"/>
    <property type="match status" value="1"/>
</dbReference>
<evidence type="ECO:0000256" key="4">
    <source>
        <dbReference type="ARBA" id="ARBA00022729"/>
    </source>
</evidence>
<evidence type="ECO:0000256" key="1">
    <source>
        <dbReference type="ARBA" id="ARBA00000382"/>
    </source>
</evidence>
<protein>
    <recommendedName>
        <fullName evidence="3">glucan endo-1,3-beta-D-glucosidase</fullName>
        <ecNumber evidence="3">3.2.1.39</ecNumber>
    </recommendedName>
</protein>
<dbReference type="SUPFAM" id="SSF51445">
    <property type="entry name" value="(Trans)glycosidases"/>
    <property type="match status" value="1"/>
</dbReference>
<feature type="chain" id="PRO_5043011119" description="glucan endo-1,3-beta-D-glucosidase" evidence="9">
    <location>
        <begin position="27"/>
        <end position="485"/>
    </location>
</feature>
<evidence type="ECO:0000313" key="12">
    <source>
        <dbReference type="Proteomes" id="UP001346149"/>
    </source>
</evidence>
<keyword evidence="7" id="KW-0326">Glycosidase</keyword>
<keyword evidence="5" id="KW-0378">Hydrolase</keyword>
<comment type="catalytic activity">
    <reaction evidence="1">
        <text>Hydrolysis of (1-&gt;3)-beta-D-glucosidic linkages in (1-&gt;3)-beta-D-glucans.</text>
        <dbReference type="EC" id="3.2.1.39"/>
    </reaction>
</comment>
<comment type="similarity">
    <text evidence="2 8">Belongs to the glycosyl hydrolase 17 family.</text>
</comment>
<dbReference type="InterPro" id="IPR012946">
    <property type="entry name" value="X8"/>
</dbReference>
<evidence type="ECO:0000259" key="10">
    <source>
        <dbReference type="SMART" id="SM00768"/>
    </source>
</evidence>
<feature type="signal peptide" evidence="9">
    <location>
        <begin position="1"/>
        <end position="26"/>
    </location>
</feature>
<organism evidence="11 12">
    <name type="scientific">Trapa natans</name>
    <name type="common">Water chestnut</name>
    <dbReference type="NCBI Taxonomy" id="22666"/>
    <lineage>
        <taxon>Eukaryota</taxon>
        <taxon>Viridiplantae</taxon>
        <taxon>Streptophyta</taxon>
        <taxon>Embryophyta</taxon>
        <taxon>Tracheophyta</taxon>
        <taxon>Spermatophyta</taxon>
        <taxon>Magnoliopsida</taxon>
        <taxon>eudicotyledons</taxon>
        <taxon>Gunneridae</taxon>
        <taxon>Pentapetalae</taxon>
        <taxon>rosids</taxon>
        <taxon>malvids</taxon>
        <taxon>Myrtales</taxon>
        <taxon>Lythraceae</taxon>
        <taxon>Trapa</taxon>
    </lineage>
</organism>
<evidence type="ECO:0000256" key="7">
    <source>
        <dbReference type="ARBA" id="ARBA00023295"/>
    </source>
</evidence>
<keyword evidence="4 9" id="KW-0732">Signal</keyword>